<organism evidence="7 8">
    <name type="scientific">Allacma fusca</name>
    <dbReference type="NCBI Taxonomy" id="39272"/>
    <lineage>
        <taxon>Eukaryota</taxon>
        <taxon>Metazoa</taxon>
        <taxon>Ecdysozoa</taxon>
        <taxon>Arthropoda</taxon>
        <taxon>Hexapoda</taxon>
        <taxon>Collembola</taxon>
        <taxon>Symphypleona</taxon>
        <taxon>Sminthuridae</taxon>
        <taxon>Allacma</taxon>
    </lineage>
</organism>
<dbReference type="Pfam" id="PF00010">
    <property type="entry name" value="HLH"/>
    <property type="match status" value="1"/>
</dbReference>
<accession>A0A8J2L6B5</accession>
<dbReference type="Proteomes" id="UP000708208">
    <property type="component" value="Unassembled WGS sequence"/>
</dbReference>
<feature type="compositionally biased region" description="Basic and acidic residues" evidence="4">
    <location>
        <begin position="32"/>
        <end position="43"/>
    </location>
</feature>
<dbReference type="OrthoDB" id="411251at2759"/>
<feature type="domain" description="PAS" evidence="5">
    <location>
        <begin position="283"/>
        <end position="330"/>
    </location>
</feature>
<dbReference type="Pfam" id="PF00989">
    <property type="entry name" value="PAS"/>
    <property type="match status" value="1"/>
</dbReference>
<dbReference type="SMART" id="SM00091">
    <property type="entry name" value="PAS"/>
    <property type="match status" value="2"/>
</dbReference>
<dbReference type="GO" id="GO:0045944">
    <property type="term" value="P:positive regulation of transcription by RNA polymerase II"/>
    <property type="evidence" value="ECO:0007669"/>
    <property type="project" value="UniProtKB-ARBA"/>
</dbReference>
<dbReference type="PROSITE" id="PS50888">
    <property type="entry name" value="BHLH"/>
    <property type="match status" value="1"/>
</dbReference>
<dbReference type="EMBL" id="CAJVCH010538021">
    <property type="protein sequence ID" value="CAG7825948.1"/>
    <property type="molecule type" value="Genomic_DNA"/>
</dbReference>
<dbReference type="InterPro" id="IPR000014">
    <property type="entry name" value="PAS"/>
</dbReference>
<dbReference type="SMART" id="SM00353">
    <property type="entry name" value="HLH"/>
    <property type="match status" value="1"/>
</dbReference>
<dbReference type="GO" id="GO:0000978">
    <property type="term" value="F:RNA polymerase II cis-regulatory region sequence-specific DNA binding"/>
    <property type="evidence" value="ECO:0007669"/>
    <property type="project" value="TreeGrafter"/>
</dbReference>
<dbReference type="CDD" id="cd00130">
    <property type="entry name" value="PAS"/>
    <property type="match status" value="2"/>
</dbReference>
<feature type="compositionally biased region" description="Polar residues" evidence="4">
    <location>
        <begin position="1"/>
        <end position="16"/>
    </location>
</feature>
<evidence type="ECO:0000259" key="6">
    <source>
        <dbReference type="PROSITE" id="PS50888"/>
    </source>
</evidence>
<evidence type="ECO:0000256" key="4">
    <source>
        <dbReference type="SAM" id="MobiDB-lite"/>
    </source>
</evidence>
<feature type="region of interest" description="Disordered" evidence="4">
    <location>
        <begin position="1"/>
        <end position="43"/>
    </location>
</feature>
<dbReference type="InterPro" id="IPR047230">
    <property type="entry name" value="CLOCK-like"/>
</dbReference>
<evidence type="ECO:0000256" key="1">
    <source>
        <dbReference type="ARBA" id="ARBA00022737"/>
    </source>
</evidence>
<dbReference type="AlphaFoldDB" id="A0A8J2L6B5"/>
<keyword evidence="3" id="KW-0175">Coiled coil</keyword>
<feature type="coiled-coil region" evidence="3">
    <location>
        <begin position="586"/>
        <end position="613"/>
    </location>
</feature>
<dbReference type="PROSITE" id="PS50112">
    <property type="entry name" value="PAS"/>
    <property type="match status" value="2"/>
</dbReference>
<feature type="domain" description="BHLH" evidence="6">
    <location>
        <begin position="34"/>
        <end position="84"/>
    </location>
</feature>
<evidence type="ECO:0000256" key="3">
    <source>
        <dbReference type="SAM" id="Coils"/>
    </source>
</evidence>
<feature type="compositionally biased region" description="Acidic residues" evidence="4">
    <location>
        <begin position="22"/>
        <end position="31"/>
    </location>
</feature>
<dbReference type="GO" id="GO:0000981">
    <property type="term" value="F:DNA-binding transcription factor activity, RNA polymerase II-specific"/>
    <property type="evidence" value="ECO:0007669"/>
    <property type="project" value="InterPro"/>
</dbReference>
<comment type="caution">
    <text evidence="7">The sequence shown here is derived from an EMBL/GenBank/DDBJ whole genome shotgun (WGS) entry which is preliminary data.</text>
</comment>
<reference evidence="7" key="1">
    <citation type="submission" date="2021-06" db="EMBL/GenBank/DDBJ databases">
        <authorList>
            <person name="Hodson N. C."/>
            <person name="Mongue J. A."/>
            <person name="Jaron S. K."/>
        </authorList>
    </citation>
    <scope>NUCLEOTIDE SEQUENCE</scope>
</reference>
<dbReference type="GO" id="GO:0032922">
    <property type="term" value="P:circadian regulation of gene expression"/>
    <property type="evidence" value="ECO:0007669"/>
    <property type="project" value="InterPro"/>
</dbReference>
<proteinExistence type="predicted"/>
<evidence type="ECO:0008006" key="9">
    <source>
        <dbReference type="Google" id="ProtNLM"/>
    </source>
</evidence>
<feature type="region of interest" description="Disordered" evidence="4">
    <location>
        <begin position="394"/>
        <end position="414"/>
    </location>
</feature>
<evidence type="ECO:0000259" key="5">
    <source>
        <dbReference type="PROSITE" id="PS50112"/>
    </source>
</evidence>
<feature type="domain" description="PAS" evidence="5">
    <location>
        <begin position="107"/>
        <end position="177"/>
    </location>
</feature>
<dbReference type="PANTHER" id="PTHR46055">
    <property type="entry name" value="CIRCADIAN LOCOMOTER OUTPUT CYCLES PROTEIN KAPUT"/>
    <property type="match status" value="1"/>
</dbReference>
<keyword evidence="8" id="KW-1185">Reference proteome</keyword>
<gene>
    <name evidence="7" type="ORF">AFUS01_LOCUS36026</name>
</gene>
<feature type="region of interest" description="Disordered" evidence="4">
    <location>
        <begin position="219"/>
        <end position="241"/>
    </location>
</feature>
<keyword evidence="2" id="KW-0539">Nucleus</keyword>
<keyword evidence="1" id="KW-0677">Repeat</keyword>
<name>A0A8J2L6B5_9HEXA</name>
<dbReference type="GO" id="GO:0046983">
    <property type="term" value="F:protein dimerization activity"/>
    <property type="evidence" value="ECO:0007669"/>
    <property type="project" value="InterPro"/>
</dbReference>
<dbReference type="InterPro" id="IPR013767">
    <property type="entry name" value="PAS_fold"/>
</dbReference>
<protein>
    <recommendedName>
        <fullName evidence="9">Circadian locomoter output cycles protein kaput</fullName>
    </recommendedName>
</protein>
<sequence length="692" mass="77451">MSYMGSTKRSESSASRRSFDGDTTEDGGDDRDESKRKSRNLSEKKRRDQFNVLINELCSMVSASPRKMDKSTVLKATISFLKAHKELAVQSQVQETQENWKPSFLSNEEFTHLMLEALDGFITVISTAGTILYVSESVTSLLGHLPSDLVSTTVYELISPDEKSNLYGVLMGPVDDSVRQNVSLELNFRRGGLEMSDDNQAFQPVKLVGYFKRWISPSDCNSGSESATERSDEQFSESNDSSNNSYVLVATARLLDSELLREMSVVVDSAQNEFTSRHSLKWKFLFLDHRAPPIIGYLPFEVLGTSGYDYYHDDDLEKVATCHQALMQKGEGTSCYYRFLTKGQQWIWLQTRFYITYHQWNSKPEFIVCTHRVVSYADVMKELRGERTLELSRLSEPSVPKQARSDSRKASPSILSMKNPVKLKSLNGSVNFGSVATKRNFSMRKLDFPPKFTAALNSSHTSALSQPQPIQYPPVSVTVPDPISTSVSMCSQPMNTTVTVALHPQVPQFVQPQQMNPSVQQQTQNIASAAAMSIPLGNFDVNNLPHNTNFALATPNSIHNHITPGQFAIQQVGGHTILTTAQCALQDQLLMKHAELQRQIIHQQEELRRVSEQLLMAQFGSIQGDSHTQVLLPPTLTPAITQQQHHLHAHHHQQLADDNSAHIQGHSNLFQYQASVMEYTTQPPPSGHDGTT</sequence>
<dbReference type="PANTHER" id="PTHR46055:SF3">
    <property type="entry name" value="CIRCADIAN LOCOMOTER OUTPUT CYCLES PROTEIN KAPUT"/>
    <property type="match status" value="1"/>
</dbReference>
<dbReference type="Pfam" id="PF14598">
    <property type="entry name" value="PAS_11"/>
    <property type="match status" value="1"/>
</dbReference>
<dbReference type="SMART" id="SM00086">
    <property type="entry name" value="PAC"/>
    <property type="match status" value="1"/>
</dbReference>
<evidence type="ECO:0000313" key="8">
    <source>
        <dbReference type="Proteomes" id="UP000708208"/>
    </source>
</evidence>
<evidence type="ECO:0000313" key="7">
    <source>
        <dbReference type="EMBL" id="CAG7825948.1"/>
    </source>
</evidence>
<evidence type="ECO:0000256" key="2">
    <source>
        <dbReference type="ARBA" id="ARBA00023242"/>
    </source>
</evidence>
<dbReference type="InterPro" id="IPR011598">
    <property type="entry name" value="bHLH_dom"/>
</dbReference>
<dbReference type="GO" id="GO:1990513">
    <property type="term" value="C:CLOCK-BMAL transcription complex"/>
    <property type="evidence" value="ECO:0007669"/>
    <property type="project" value="TreeGrafter"/>
</dbReference>
<dbReference type="InterPro" id="IPR001610">
    <property type="entry name" value="PAC"/>
</dbReference>
<dbReference type="CDD" id="cd19735">
    <property type="entry name" value="bHLH-PAS_dCLOCK"/>
    <property type="match status" value="1"/>
</dbReference>